<accession>A0A812I803</accession>
<protein>
    <submittedName>
        <fullName evidence="2">Uncharacterized protein</fullName>
    </submittedName>
</protein>
<feature type="compositionally biased region" description="Polar residues" evidence="1">
    <location>
        <begin position="772"/>
        <end position="803"/>
    </location>
</feature>
<evidence type="ECO:0000256" key="1">
    <source>
        <dbReference type="SAM" id="MobiDB-lite"/>
    </source>
</evidence>
<gene>
    <name evidence="2" type="ORF">SNAT2548_LOCUS3404</name>
</gene>
<feature type="region of interest" description="Disordered" evidence="1">
    <location>
        <begin position="345"/>
        <end position="364"/>
    </location>
</feature>
<name>A0A812I803_9DINO</name>
<organism evidence="2 3">
    <name type="scientific">Symbiodinium natans</name>
    <dbReference type="NCBI Taxonomy" id="878477"/>
    <lineage>
        <taxon>Eukaryota</taxon>
        <taxon>Sar</taxon>
        <taxon>Alveolata</taxon>
        <taxon>Dinophyceae</taxon>
        <taxon>Suessiales</taxon>
        <taxon>Symbiodiniaceae</taxon>
        <taxon>Symbiodinium</taxon>
    </lineage>
</organism>
<dbReference type="Proteomes" id="UP000604046">
    <property type="component" value="Unassembled WGS sequence"/>
</dbReference>
<dbReference type="OrthoDB" id="436699at2759"/>
<feature type="region of interest" description="Disordered" evidence="1">
    <location>
        <begin position="762"/>
        <end position="838"/>
    </location>
</feature>
<evidence type="ECO:0000313" key="2">
    <source>
        <dbReference type="EMBL" id="CAE7028298.1"/>
    </source>
</evidence>
<dbReference type="PANTHER" id="PTHR16021">
    <property type="entry name" value="MANSC DOMAIN CONTAINING PROTEIN 1"/>
    <property type="match status" value="1"/>
</dbReference>
<dbReference type="PANTHER" id="PTHR16021:SF13">
    <property type="entry name" value="ETS DOMAIN-CONTAINING PROTEIN-RELATED"/>
    <property type="match status" value="1"/>
</dbReference>
<dbReference type="InterPro" id="IPR052660">
    <property type="entry name" value="Erythrocyte_Invasion_ImmMod"/>
</dbReference>
<keyword evidence="3" id="KW-1185">Reference proteome</keyword>
<feature type="compositionally biased region" description="Basic and acidic residues" evidence="1">
    <location>
        <begin position="821"/>
        <end position="830"/>
    </location>
</feature>
<proteinExistence type="predicted"/>
<dbReference type="EMBL" id="CAJNDS010000207">
    <property type="protein sequence ID" value="CAE7028298.1"/>
    <property type="molecule type" value="Genomic_DNA"/>
</dbReference>
<reference evidence="2" key="1">
    <citation type="submission" date="2021-02" db="EMBL/GenBank/DDBJ databases">
        <authorList>
            <person name="Dougan E. K."/>
            <person name="Rhodes N."/>
            <person name="Thang M."/>
            <person name="Chan C."/>
        </authorList>
    </citation>
    <scope>NUCLEOTIDE SEQUENCE</scope>
</reference>
<sequence length="1190" mass="127663">MVGSCGTVWKHAETCGNVARPCTLQAAGLSLSDLGCKVCKVCSIGRLWLLYCAEDILTQSSCLAPEDPEAKNCGADSKRICPASAPLAVKISGFLKSPAQEACNFCSGIGTFLPDATAFMEDGKPFSCQFALDQIRAGDSKLTCHEATEELVDCCARPSDDGRSGTSDKTDNWNCDLCAGYGDLNSTAVAMVIEGSPMTCSEAQDNLQSGRAPISCEVARDSALVQRCCSRAADDDAAMGLQNCSICGAEETFDAESIAYTINGEMYTCGWTTSCKEAQDKLQGKCCKCYLCSDGQSLIPDAAAEHLEGEPMACQEAQLLLKGNTSKPSCPEARRKWSEYCCKSDESPTSTAPDSSARPAHASDDAVTTAAAAASVATTTEAALAGGLSSTRTTTEDTEAEEYGEEAVRVWADNKDEVCVPGSDDLSSYIKSYTPTPPDPQPLHILSCSGGNALLSKPVPEDRLSCLFVAQGKFYKLSQQGLCLKTDTKDWNMTCSGCQHFYVLYGDHWASLGHCAVSLPVLVKELPEEECASTHFFETVGACERRPLYSEMYGDAVQMVGFLRQWSIFAVALLFLVCHGAPVFHLSLPKQDYTQACISCNWPCGRKASTSTTSTTTTTTLTTTTMTTSTTITTTTTTTTTSTSTSTITTTSTSTTTTTTTSTTTVTVSVTDRYHLTVAKPYLTKRGLVVPTRCFEFCDRTNVRSMYISCSQLSAEMCQSESFYETDLKGNRRHCILNDDERCTVDASFVCNASMPICQVSDDSRERELDSTVVNGTSLPPEQPSMSTTSQMDTTNVSRSSLKQPYEVRGESDKMSPSSSQKREGVHEGSEQTTARRTQLPDAIVQSVVAAAQECVAVGLNIIDIQVVVNATMAHTPLSIKSPAEMSLREAVEVAQMAGLSTERLLRELQDAGIGFGEGGATQSPAPMITETIEINPHGPDRVVVRRAHPADTTAAPSTSSQPASTSREDVRCSSLCSKQEVSDCGTLEPELCASEEFYLTSYGQMSLCFLAEGTCESGPLFPCEEPCSGPSQGRMGVEAVDRFCSSLCFKYKVSAGNCSTLQEDDCKSRMYYMDVGGEKVLCQWEAAGICSVDLSARCPQKHLCPSTTTTTTTSGPAVPPFCYTLCDKIDIGSHVSACEELTEAKCKTWQYYATINGQRALCSWSEIGVCSLATWHHLIATIAAVSVTT</sequence>
<dbReference type="AlphaFoldDB" id="A0A812I803"/>
<comment type="caution">
    <text evidence="2">The sequence shown here is derived from an EMBL/GenBank/DDBJ whole genome shotgun (WGS) entry which is preliminary data.</text>
</comment>
<evidence type="ECO:0000313" key="3">
    <source>
        <dbReference type="Proteomes" id="UP000604046"/>
    </source>
</evidence>